<proteinExistence type="predicted"/>
<dbReference type="AlphaFoldDB" id="A0A1Y4MQT3"/>
<sequence length="552" mass="60650">MRELTAVIILVSSITAFAKVRFSKKHTEIEAYDTVYFGNRPTSEDLASMLDTFRWGSRNVAIIDMDSSFSYKLVDVSLKDVKSMQMRYDSQYELGDDKKTVLQIVKTAAGQKVVSGTASREIISEFGELRNFGYNIIFFSGIVSVMCWKDISKTDGLVVLGDSTRIVLYSSKAIKEFKFAANFSKVLESTAVEIGCSTEQFIEAATSVGCWNTPDNYADVTGKGFDAGVYFQAVEEHLVTPFAELGALIEKVRAQKQSASLELCGPASDIVGLSRKLSSVPFTISDKVGLGISVTGEVEQSGTVLAIQKAAAALRDGVMNFCYSEPVDDEKVEKLVQIEIEENLVEEDDEEVIQEPEVLKLEGISIDVSKIKPRKNRNKKRLMLDTGSEDRVLVAIEDSIRAAYIRKANMLTSLMFLGISLLVVGIIGFVGSMGLRTSGSIDIGGLESRKSELLQLIDAKGSYQQISSRQIDNYLPYIEFVGGLTSTDISISELNLIGDSSLMITGNCKSKDQYNKFEQGLRNIDTGLELVVTERTETSDGVSFRFEVTRGG</sequence>
<keyword evidence="1" id="KW-0812">Transmembrane</keyword>
<evidence type="ECO:0000313" key="3">
    <source>
        <dbReference type="Proteomes" id="UP000196386"/>
    </source>
</evidence>
<name>A0A1Y4MQT3_9FIRM</name>
<reference evidence="3" key="1">
    <citation type="submission" date="2017-04" db="EMBL/GenBank/DDBJ databases">
        <title>Function of individual gut microbiota members based on whole genome sequencing of pure cultures obtained from chicken caecum.</title>
        <authorList>
            <person name="Medvecky M."/>
            <person name="Cejkova D."/>
            <person name="Polansky O."/>
            <person name="Karasova D."/>
            <person name="Kubasova T."/>
            <person name="Cizek A."/>
            <person name="Rychlik I."/>
        </authorList>
    </citation>
    <scope>NUCLEOTIDE SEQUENCE [LARGE SCALE GENOMIC DNA]</scope>
    <source>
        <strain evidence="3">An175</strain>
    </source>
</reference>
<evidence type="ECO:0000256" key="1">
    <source>
        <dbReference type="SAM" id="Phobius"/>
    </source>
</evidence>
<dbReference type="Proteomes" id="UP000196386">
    <property type="component" value="Unassembled WGS sequence"/>
</dbReference>
<comment type="caution">
    <text evidence="2">The sequence shown here is derived from an EMBL/GenBank/DDBJ whole genome shotgun (WGS) entry which is preliminary data.</text>
</comment>
<feature type="transmembrane region" description="Helical" evidence="1">
    <location>
        <begin position="410"/>
        <end position="430"/>
    </location>
</feature>
<evidence type="ECO:0000313" key="2">
    <source>
        <dbReference type="EMBL" id="OUP70610.1"/>
    </source>
</evidence>
<keyword evidence="1" id="KW-0472">Membrane</keyword>
<dbReference type="EMBL" id="NFKP01000003">
    <property type="protein sequence ID" value="OUP70610.1"/>
    <property type="molecule type" value="Genomic_DNA"/>
</dbReference>
<keyword evidence="1" id="KW-1133">Transmembrane helix</keyword>
<gene>
    <name evidence="2" type="ORF">B5F11_03990</name>
</gene>
<accession>A0A1Y4MQT3</accession>
<protein>
    <submittedName>
        <fullName evidence="2">Uncharacterized protein</fullName>
    </submittedName>
</protein>
<organism evidence="2 3">
    <name type="scientific">Anaerotruncus colihominis</name>
    <dbReference type="NCBI Taxonomy" id="169435"/>
    <lineage>
        <taxon>Bacteria</taxon>
        <taxon>Bacillati</taxon>
        <taxon>Bacillota</taxon>
        <taxon>Clostridia</taxon>
        <taxon>Eubacteriales</taxon>
        <taxon>Oscillospiraceae</taxon>
        <taxon>Anaerotruncus</taxon>
    </lineage>
</organism>
<dbReference type="RefSeq" id="WP_087299732.1">
    <property type="nucleotide sequence ID" value="NZ_NFKP01000003.1"/>
</dbReference>